<gene>
    <name evidence="2" type="ORF">BWK73_45950</name>
</gene>
<reference evidence="2 3" key="1">
    <citation type="submission" date="2017-01" db="EMBL/GenBank/DDBJ databases">
        <title>Novel large sulfur bacteria in the metagenomes of groundwater-fed chemosynthetic microbial mats in the Lake Huron basin.</title>
        <authorList>
            <person name="Sharrar A.M."/>
            <person name="Flood B.E."/>
            <person name="Bailey J.V."/>
            <person name="Jones D.S."/>
            <person name="Biddanda B."/>
            <person name="Ruberg S.A."/>
            <person name="Marcus D.N."/>
            <person name="Dick G.J."/>
        </authorList>
    </citation>
    <scope>NUCLEOTIDE SEQUENCE [LARGE SCALE GENOMIC DNA]</scope>
    <source>
        <strain evidence="2">A8</strain>
    </source>
</reference>
<dbReference type="Proteomes" id="UP000192491">
    <property type="component" value="Unassembled WGS sequence"/>
</dbReference>
<sequence>MSESQLVDLVVVGHTSEKSVETLVRDILTLLNDQSAHLEFKLSDALLFNNGMVSIRDNISTDEAQAISQKLSTLGVQCLLRPTLQIVPKDRETDDTSEAAIYTCPACGHKQAKLKTSATGRMDACEACGIVGERYQQKQRFQQVVQSESQRNDNERAKRIREVLERAKLDEEAMLQQEARKHLGIAEKPDNIGIKIAGVVAAFSIAFGGLYYYNQPTPAELAQQAEIAAKAQADKEAAQATAKSAALDKAVEKANAISDKLGNMPASEPTESPADTSAANETQITAALKADTQAPETPVAATEKKVQTDVSATAISEMEGQQLTPMRFQISQEEHTENRRRIQQLLKLDEVDLTETLITRTQEAVSVHAVCSGLEANG</sequence>
<feature type="region of interest" description="Disordered" evidence="1">
    <location>
        <begin position="258"/>
        <end position="278"/>
    </location>
</feature>
<comment type="caution">
    <text evidence="2">The sequence shown here is derived from an EMBL/GenBank/DDBJ whole genome shotgun (WGS) entry which is preliminary data.</text>
</comment>
<evidence type="ECO:0000313" key="2">
    <source>
        <dbReference type="EMBL" id="OQX01491.1"/>
    </source>
</evidence>
<protein>
    <submittedName>
        <fullName evidence="2">Uncharacterized protein</fullName>
    </submittedName>
</protein>
<evidence type="ECO:0000256" key="1">
    <source>
        <dbReference type="SAM" id="MobiDB-lite"/>
    </source>
</evidence>
<dbReference type="AlphaFoldDB" id="A0A1Y1QAN2"/>
<evidence type="ECO:0000313" key="3">
    <source>
        <dbReference type="Proteomes" id="UP000192491"/>
    </source>
</evidence>
<dbReference type="EMBL" id="MTEJ01000572">
    <property type="protein sequence ID" value="OQX01491.1"/>
    <property type="molecule type" value="Genomic_DNA"/>
</dbReference>
<accession>A0A1Y1QAN2</accession>
<feature type="compositionally biased region" description="Polar residues" evidence="1">
    <location>
        <begin position="269"/>
        <end position="278"/>
    </location>
</feature>
<name>A0A1Y1QAN2_9GAMM</name>
<organism evidence="2 3">
    <name type="scientific">Thiothrix lacustris</name>
    <dbReference type="NCBI Taxonomy" id="525917"/>
    <lineage>
        <taxon>Bacteria</taxon>
        <taxon>Pseudomonadati</taxon>
        <taxon>Pseudomonadota</taxon>
        <taxon>Gammaproteobacteria</taxon>
        <taxon>Thiotrichales</taxon>
        <taxon>Thiotrichaceae</taxon>
        <taxon>Thiothrix</taxon>
    </lineage>
</organism>
<proteinExistence type="predicted"/>